<dbReference type="PANTHER" id="PTHR24321">
    <property type="entry name" value="DEHYDROGENASES, SHORT CHAIN"/>
    <property type="match status" value="1"/>
</dbReference>
<dbReference type="PRINTS" id="PR00080">
    <property type="entry name" value="SDRFAMILY"/>
</dbReference>
<dbReference type="Proteomes" id="UP000319383">
    <property type="component" value="Chromosome"/>
</dbReference>
<dbReference type="EC" id="1.1.1.47" evidence="3"/>
<dbReference type="InterPro" id="IPR020904">
    <property type="entry name" value="Sc_DH/Rdtase_CS"/>
</dbReference>
<keyword evidence="4" id="KW-1185">Reference proteome</keyword>
<organism evidence="3 4">
    <name type="scientific">Symmachiella dynata</name>
    <dbReference type="NCBI Taxonomy" id="2527995"/>
    <lineage>
        <taxon>Bacteria</taxon>
        <taxon>Pseudomonadati</taxon>
        <taxon>Planctomycetota</taxon>
        <taxon>Planctomycetia</taxon>
        <taxon>Planctomycetales</taxon>
        <taxon>Planctomycetaceae</taxon>
        <taxon>Symmachiella</taxon>
    </lineage>
</organism>
<dbReference type="Pfam" id="PF13561">
    <property type="entry name" value="adh_short_C2"/>
    <property type="match status" value="1"/>
</dbReference>
<dbReference type="AlphaFoldDB" id="A0A517ZLM3"/>
<name>A0A517ZLM3_9PLAN</name>
<evidence type="ECO:0000256" key="1">
    <source>
        <dbReference type="ARBA" id="ARBA00006484"/>
    </source>
</evidence>
<evidence type="ECO:0000313" key="3">
    <source>
        <dbReference type="EMBL" id="QDU43390.1"/>
    </source>
</evidence>
<accession>A0A517ZLM3</accession>
<keyword evidence="2 3" id="KW-0560">Oxidoreductase</keyword>
<dbReference type="NCBIfam" id="NF005559">
    <property type="entry name" value="PRK07231.1"/>
    <property type="match status" value="1"/>
</dbReference>
<protein>
    <submittedName>
        <fullName evidence="3">Glucose 1-dehydrogenase 2</fullName>
        <ecNumber evidence="3">1.1.1.47</ecNumber>
    </submittedName>
</protein>
<dbReference type="CDD" id="cd05233">
    <property type="entry name" value="SDR_c"/>
    <property type="match status" value="1"/>
</dbReference>
<dbReference type="InterPro" id="IPR036291">
    <property type="entry name" value="NAD(P)-bd_dom_sf"/>
</dbReference>
<proteinExistence type="inferred from homology"/>
<dbReference type="GO" id="GO:0047936">
    <property type="term" value="F:glucose 1-dehydrogenase [NAD(P)+] activity"/>
    <property type="evidence" value="ECO:0007669"/>
    <property type="project" value="UniProtKB-EC"/>
</dbReference>
<dbReference type="KEGG" id="sdyn:Mal52_18630"/>
<comment type="similarity">
    <text evidence="1">Belongs to the short-chain dehydrogenases/reductases (SDR) family.</text>
</comment>
<dbReference type="PANTHER" id="PTHR24321:SF8">
    <property type="entry name" value="ESTRADIOL 17-BETA-DEHYDROGENASE 8-RELATED"/>
    <property type="match status" value="1"/>
</dbReference>
<dbReference type="RefSeq" id="WP_145375501.1">
    <property type="nucleotide sequence ID" value="NZ_CP036276.1"/>
</dbReference>
<dbReference type="PROSITE" id="PS00061">
    <property type="entry name" value="ADH_SHORT"/>
    <property type="match status" value="1"/>
</dbReference>
<dbReference type="FunFam" id="3.40.50.720:FF:000084">
    <property type="entry name" value="Short-chain dehydrogenase reductase"/>
    <property type="match status" value="1"/>
</dbReference>
<dbReference type="EMBL" id="CP036276">
    <property type="protein sequence ID" value="QDU43390.1"/>
    <property type="molecule type" value="Genomic_DNA"/>
</dbReference>
<sequence>MGRLDGKTAIVTGGGAGIGRATSERFAAEGAKVIIAEINETNGAETAEAITAAGGQCRFVSTDVTQEETIKNMVAETITTFGRIDIVVNNAAVFVLHGIEATVEQWHQSLDTNVIGTSLVSKYAVEEMRKTGGGSIVNLGSISSFLGQPNFVTYNATKAAIATMTRCMALDLADDGIRVNAVCPGTIWTQIVEKNTAEVGLDRAAADADPDWGGACFLKRIADPSEVAAAILFFASDDASYCTGAHLMVDGGYSAQ</sequence>
<evidence type="ECO:0000313" key="4">
    <source>
        <dbReference type="Proteomes" id="UP000319383"/>
    </source>
</evidence>
<dbReference type="SUPFAM" id="SSF51735">
    <property type="entry name" value="NAD(P)-binding Rossmann-fold domains"/>
    <property type="match status" value="1"/>
</dbReference>
<evidence type="ECO:0000256" key="2">
    <source>
        <dbReference type="ARBA" id="ARBA00023002"/>
    </source>
</evidence>
<reference evidence="3 4" key="1">
    <citation type="submission" date="2019-02" db="EMBL/GenBank/DDBJ databases">
        <title>Deep-cultivation of Planctomycetes and their phenomic and genomic characterization uncovers novel biology.</title>
        <authorList>
            <person name="Wiegand S."/>
            <person name="Jogler M."/>
            <person name="Boedeker C."/>
            <person name="Pinto D."/>
            <person name="Vollmers J."/>
            <person name="Rivas-Marin E."/>
            <person name="Kohn T."/>
            <person name="Peeters S.H."/>
            <person name="Heuer A."/>
            <person name="Rast P."/>
            <person name="Oberbeckmann S."/>
            <person name="Bunk B."/>
            <person name="Jeske O."/>
            <person name="Meyerdierks A."/>
            <person name="Storesund J.E."/>
            <person name="Kallscheuer N."/>
            <person name="Luecker S."/>
            <person name="Lage O.M."/>
            <person name="Pohl T."/>
            <person name="Merkel B.J."/>
            <person name="Hornburger P."/>
            <person name="Mueller R.-W."/>
            <person name="Bruemmer F."/>
            <person name="Labrenz M."/>
            <person name="Spormann A.M."/>
            <person name="Op den Camp H."/>
            <person name="Overmann J."/>
            <person name="Amann R."/>
            <person name="Jetten M.S.M."/>
            <person name="Mascher T."/>
            <person name="Medema M.H."/>
            <person name="Devos D.P."/>
            <person name="Kaster A.-K."/>
            <person name="Ovreas L."/>
            <person name="Rohde M."/>
            <person name="Galperin M.Y."/>
            <person name="Jogler C."/>
        </authorList>
    </citation>
    <scope>NUCLEOTIDE SEQUENCE [LARGE SCALE GENOMIC DNA]</scope>
    <source>
        <strain evidence="3 4">Mal52</strain>
    </source>
</reference>
<dbReference type="PRINTS" id="PR00081">
    <property type="entry name" value="GDHRDH"/>
</dbReference>
<dbReference type="InterPro" id="IPR002347">
    <property type="entry name" value="SDR_fam"/>
</dbReference>
<dbReference type="Gene3D" id="3.40.50.720">
    <property type="entry name" value="NAD(P)-binding Rossmann-like Domain"/>
    <property type="match status" value="1"/>
</dbReference>
<gene>
    <name evidence="3" type="primary">ycdF_1</name>
    <name evidence="3" type="ORF">Mal52_18630</name>
</gene>